<dbReference type="Pfam" id="PF14223">
    <property type="entry name" value="Retrotran_gag_2"/>
    <property type="match status" value="1"/>
</dbReference>
<dbReference type="AlphaFoldDB" id="A0A8K0G5B6"/>
<organism evidence="3 4">
    <name type="scientific">Ignelater luminosus</name>
    <name type="common">Cucubano</name>
    <name type="synonym">Pyrophorus luminosus</name>
    <dbReference type="NCBI Taxonomy" id="2038154"/>
    <lineage>
        <taxon>Eukaryota</taxon>
        <taxon>Metazoa</taxon>
        <taxon>Ecdysozoa</taxon>
        <taxon>Arthropoda</taxon>
        <taxon>Hexapoda</taxon>
        <taxon>Insecta</taxon>
        <taxon>Pterygota</taxon>
        <taxon>Neoptera</taxon>
        <taxon>Endopterygota</taxon>
        <taxon>Coleoptera</taxon>
        <taxon>Polyphaga</taxon>
        <taxon>Elateriformia</taxon>
        <taxon>Elateroidea</taxon>
        <taxon>Elateridae</taxon>
        <taxon>Agrypninae</taxon>
        <taxon>Pyrophorini</taxon>
        <taxon>Ignelater</taxon>
    </lineage>
</organism>
<dbReference type="Pfam" id="PF13976">
    <property type="entry name" value="gag_pre-integrs"/>
    <property type="match status" value="1"/>
</dbReference>
<sequence>MSRYQRSQQHLIKNNRIRSNRRIPCERPLETTSTLDGLEEIELNEYSEEEKTTQNSNKEVASDTSLIMSVNTKRFRRSRAHVEKSRLAIRTNKLESKSETFGQTDLPNENIGSIETIQEVEQSRSSNRDRERNKRISFSDIPSTSQIPDKTGGRLPRIFQALLNLWRKPPNRKSKIAGGEERYYIPSFDGNNFDNWKFRLRVLLEEKNCLECLDKIDSSYNIIDSDDAATKAVKTKQIQDFLKKDHKHTAKEMWTALQNTFERKGIRNQLLLRKQLLQLKLEERGTLNSHFLTFDSIVRSLKASGATLEENDIICHLLLTLPKSYKLVITAIETIGGSDLSLDFVKRKLLDEEIKQKSKSNTCHNCGEERLMLKGLNVEEKKHTDSGKRNANNTVSGNCEDTIVFVAESCNGEKRDANNTVSGKSKNGIGFKPDLGNGNCVTTLNWFLDSRGTDHMTNSEGYFGETWELQQEIEISVAKCGEAITALKKLEIKGVIYKQSEIVRVAKRQRGLYELEIYLDTKTANANVSLHEKEDLWHKRYGHIGNESLQKIINFDMVNGIEMLNIKNTEKCETCIYDICGPVTPEAWNGKKYFVTFTDDYTHFNETYIIERKCQMFEKFQDYEAKVSNCFKKGKNGVSEQMNRTILDKARTMVLGSHIPKHLLSEANKTPAELWYGTKPDGDTAEGCKIMTDAQCVSLSSS</sequence>
<name>A0A8K0G5B6_IGNLU</name>
<proteinExistence type="predicted"/>
<dbReference type="Proteomes" id="UP000801492">
    <property type="component" value="Unassembled WGS sequence"/>
</dbReference>
<dbReference type="PANTHER" id="PTHR42648:SF28">
    <property type="entry name" value="TRANSPOSON-ENCODED PROTEIN WITH RIBONUCLEASE H-LIKE AND RETROVIRUS ZINC FINGER-LIKE DOMAINS"/>
    <property type="match status" value="1"/>
</dbReference>
<accession>A0A8K0G5B6</accession>
<feature type="domain" description="GAG-pre-integrase" evidence="2">
    <location>
        <begin position="511"/>
        <end position="576"/>
    </location>
</feature>
<dbReference type="EMBL" id="VTPC01008863">
    <property type="protein sequence ID" value="KAF2892230.1"/>
    <property type="molecule type" value="Genomic_DNA"/>
</dbReference>
<gene>
    <name evidence="3" type="ORF">ILUMI_13946</name>
</gene>
<evidence type="ECO:0000313" key="3">
    <source>
        <dbReference type="EMBL" id="KAF2892230.1"/>
    </source>
</evidence>
<evidence type="ECO:0000256" key="1">
    <source>
        <dbReference type="SAM" id="MobiDB-lite"/>
    </source>
</evidence>
<feature type="region of interest" description="Disordered" evidence="1">
    <location>
        <begin position="119"/>
        <end position="151"/>
    </location>
</feature>
<dbReference type="SUPFAM" id="SSF53098">
    <property type="entry name" value="Ribonuclease H-like"/>
    <property type="match status" value="1"/>
</dbReference>
<dbReference type="PANTHER" id="PTHR42648">
    <property type="entry name" value="TRANSPOSASE, PUTATIVE-RELATED"/>
    <property type="match status" value="1"/>
</dbReference>
<dbReference type="InterPro" id="IPR025724">
    <property type="entry name" value="GAG-pre-integrase_dom"/>
</dbReference>
<comment type="caution">
    <text evidence="3">The sequence shown here is derived from an EMBL/GenBank/DDBJ whole genome shotgun (WGS) entry which is preliminary data.</text>
</comment>
<protein>
    <recommendedName>
        <fullName evidence="2">GAG-pre-integrase domain-containing protein</fullName>
    </recommendedName>
</protein>
<keyword evidence="4" id="KW-1185">Reference proteome</keyword>
<evidence type="ECO:0000259" key="2">
    <source>
        <dbReference type="Pfam" id="PF13976"/>
    </source>
</evidence>
<dbReference type="InterPro" id="IPR012337">
    <property type="entry name" value="RNaseH-like_sf"/>
</dbReference>
<dbReference type="OrthoDB" id="8060515at2759"/>
<dbReference type="InterPro" id="IPR039537">
    <property type="entry name" value="Retrotran_Ty1/copia-like"/>
</dbReference>
<evidence type="ECO:0000313" key="4">
    <source>
        <dbReference type="Proteomes" id="UP000801492"/>
    </source>
</evidence>
<reference evidence="3" key="1">
    <citation type="submission" date="2019-08" db="EMBL/GenBank/DDBJ databases">
        <title>The genome of the North American firefly Photinus pyralis.</title>
        <authorList>
            <consortium name="Photinus pyralis genome working group"/>
            <person name="Fallon T.R."/>
            <person name="Sander Lower S.E."/>
            <person name="Weng J.-K."/>
        </authorList>
    </citation>
    <scope>NUCLEOTIDE SEQUENCE</scope>
    <source>
        <strain evidence="3">TRF0915ILg1</strain>
        <tissue evidence="3">Whole body</tissue>
    </source>
</reference>